<evidence type="ECO:0000313" key="2">
    <source>
        <dbReference type="EMBL" id="QTH25004.1"/>
    </source>
</evidence>
<reference evidence="2" key="1">
    <citation type="submission" date="2020-07" db="EMBL/GenBank/DDBJ databases">
        <authorList>
            <person name="Camacho E."/>
        </authorList>
    </citation>
    <scope>NUCLEOTIDE SEQUENCE</scope>
    <source>
        <strain evidence="2">MPO218</strain>
        <plasmid evidence="2">pUPO218</plasmid>
    </source>
</reference>
<reference evidence="2" key="2">
    <citation type="submission" date="2021-04" db="EMBL/GenBank/DDBJ databases">
        <title>Isolation and genomic analysis of the ibuprofen-degrading bacterium Sphingomonas strain MPO218.</title>
        <authorList>
            <person name="Aulestia M."/>
            <person name="Flores A."/>
            <person name="Mangas E.L."/>
            <person name="Perez-Pulido A.J."/>
            <person name="Santero E."/>
            <person name="Camacho E.M."/>
        </authorList>
    </citation>
    <scope>NUCLEOTIDE SEQUENCE</scope>
    <source>
        <strain evidence="2">MPO218</strain>
        <plasmid evidence="2">pUPO218</plasmid>
    </source>
</reference>
<gene>
    <name evidence="2" type="ORF">HRJ34_28580</name>
</gene>
<evidence type="ECO:0000256" key="1">
    <source>
        <dbReference type="PROSITE-ProRule" id="PRU00339"/>
    </source>
</evidence>
<sequence length="189" mass="20783">MQANRPEYTVLSHFETVYRPGERALASQLFEALGLKVVDSGKYVLGFVGDTASGNLLENSITTSEVTPEHWAFEQVLDKELQRPEVAELSQTYLQALKTAPQNRPHFGIAYSSLESWSAAVDGFQRAVEAHPELKGRAQIASKFVPGSPGAQTDYLHHAFIHTDIIGTSCLSLGLIIEFQHYAENPTPA</sequence>
<evidence type="ECO:0000313" key="3">
    <source>
        <dbReference type="Proteomes" id="UP000664914"/>
    </source>
</evidence>
<geneLocation type="plasmid" evidence="2 3">
    <name>pUPO218</name>
</geneLocation>
<keyword evidence="2" id="KW-0614">Plasmid</keyword>
<dbReference type="AlphaFoldDB" id="A0A975HIU5"/>
<feature type="repeat" description="TPR" evidence="1">
    <location>
        <begin position="101"/>
        <end position="134"/>
    </location>
</feature>
<name>A0A975HIU5_9SPHN</name>
<accession>A0A975HIU5</accession>
<proteinExistence type="predicted"/>
<dbReference type="Proteomes" id="UP000664914">
    <property type="component" value="Plasmid pUPO218"/>
</dbReference>
<evidence type="ECO:0008006" key="4">
    <source>
        <dbReference type="Google" id="ProtNLM"/>
    </source>
</evidence>
<dbReference type="InterPro" id="IPR019734">
    <property type="entry name" value="TPR_rpt"/>
</dbReference>
<protein>
    <recommendedName>
        <fullName evidence="4">Tetratricopeptide repeat protein</fullName>
    </recommendedName>
</protein>
<dbReference type="EMBL" id="CP059321">
    <property type="protein sequence ID" value="QTH25004.1"/>
    <property type="molecule type" value="Genomic_DNA"/>
</dbReference>
<organism evidence="2 3">
    <name type="scientific">Rhizorhabdus wittichii</name>
    <dbReference type="NCBI Taxonomy" id="160791"/>
    <lineage>
        <taxon>Bacteria</taxon>
        <taxon>Pseudomonadati</taxon>
        <taxon>Pseudomonadota</taxon>
        <taxon>Alphaproteobacteria</taxon>
        <taxon>Sphingomonadales</taxon>
        <taxon>Sphingomonadaceae</taxon>
        <taxon>Rhizorhabdus</taxon>
    </lineage>
</organism>
<dbReference type="PROSITE" id="PS50005">
    <property type="entry name" value="TPR"/>
    <property type="match status" value="1"/>
</dbReference>
<keyword evidence="1" id="KW-0802">TPR repeat</keyword>
<dbReference type="RefSeq" id="WP_208634693.1">
    <property type="nucleotide sequence ID" value="NZ_CP059321.1"/>
</dbReference>